<evidence type="ECO:0000256" key="3">
    <source>
        <dbReference type="ARBA" id="ARBA00022475"/>
    </source>
</evidence>
<keyword evidence="4" id="KW-0997">Cell inner membrane</keyword>
<dbReference type="SUPFAM" id="SSF52540">
    <property type="entry name" value="P-loop containing nucleoside triphosphate hydrolases"/>
    <property type="match status" value="1"/>
</dbReference>
<dbReference type="Pfam" id="PF12704">
    <property type="entry name" value="MacB_PCD"/>
    <property type="match status" value="1"/>
</dbReference>
<dbReference type="CDD" id="cd03255">
    <property type="entry name" value="ABC_MJ0796_LolCDE_FtsE"/>
    <property type="match status" value="1"/>
</dbReference>
<dbReference type="Pfam" id="PF02687">
    <property type="entry name" value="FtsX"/>
    <property type="match status" value="1"/>
</dbReference>
<dbReference type="Gene3D" id="2.40.50.100">
    <property type="match status" value="1"/>
</dbReference>
<dbReference type="InterPro" id="IPR027417">
    <property type="entry name" value="P-loop_NTPase"/>
</dbReference>
<evidence type="ECO:0000256" key="8">
    <source>
        <dbReference type="ARBA" id="ARBA00022989"/>
    </source>
</evidence>
<dbReference type="PANTHER" id="PTHR24220:SF452">
    <property type="entry name" value="ABC TRANSPORTER ATP-BINDING PROTEIN"/>
    <property type="match status" value="1"/>
</dbReference>
<keyword evidence="6" id="KW-0547">Nucleotide-binding</keyword>
<keyword evidence="11" id="KW-0175">Coiled coil</keyword>
<dbReference type="InterPro" id="IPR017911">
    <property type="entry name" value="MacB-like_ATP-bd"/>
</dbReference>
<evidence type="ECO:0000256" key="9">
    <source>
        <dbReference type="ARBA" id="ARBA00023136"/>
    </source>
</evidence>
<dbReference type="InterPro" id="IPR003838">
    <property type="entry name" value="ABC3_permease_C"/>
</dbReference>
<dbReference type="PANTHER" id="PTHR24220">
    <property type="entry name" value="IMPORT ATP-BINDING PROTEIN"/>
    <property type="match status" value="1"/>
</dbReference>
<feature type="coiled-coil region" evidence="11">
    <location>
        <begin position="1"/>
        <end position="45"/>
    </location>
</feature>
<comment type="caution">
    <text evidence="14">The sequence shown here is derived from an EMBL/GenBank/DDBJ whole genome shotgun (WGS) entry which is preliminary data.</text>
</comment>
<evidence type="ECO:0000256" key="10">
    <source>
        <dbReference type="ARBA" id="ARBA00038388"/>
    </source>
</evidence>
<dbReference type="Pfam" id="PF00005">
    <property type="entry name" value="ABC_tran"/>
    <property type="match status" value="1"/>
</dbReference>
<sequence>RDALRTRLDLLADETEALEQARAKVKAATARVDQAQVMVAEAKLRLDRMTIVAPVDGRVFRLIAHPGARIGSGMTQMEGHDGSTIVTMYRPEMLQVRVDVRFEDIPKVSPRQPVEIDNPALAEPLVGEVIFISSEADIQKNTLQVKVAIPDAPAVFKPEMLVDVTFLSPKPVKEVQEGTREVRLYVLRQLIRQGEGGPFVWVADQSEGIARRVAIQTGAAGPNGLVEVTSGLTMASRLIAGGSDGLQDGDRIRVTREDGLSMALIEIIEVTKEFHKGGETIKPLDRVSLSIEQGEFLSLMGASGTGKSTLLNLVASIDRPDEGRIVIDGTDITRLSRSKLAAWRAANMGYIFQTHNLVPVLTAYENIELPLLLLPMSAGERRRRIEIALEAVDLLDRADHYPRQMSGGQEQRVGIARAIVAHPKVVVADEPTGDLDPTTSDQILDLLKRLNQQLNVTLLMVTHDADAAEIADKQFTLDHGKLVQTGGPGEGMNDLQRRQAEKGALVAFQANKFCPATSHLPQDYDEQIAQLDGVKEVIPVQVFTNNCRASLDVVVFYGVPPKKLRIARDFELESGDWGEFEQNQDAAVVGQAVARRRDIEVGDKFSIGELSVQVAGIFTSDDPAEENYIYSHLEFLQRSKGMNLVGTVTQLEILLQPGVNLVAKCEEIDEMFRGGPVETDTRPKGVFQAKSLGDLTQLIEMAHYLGYACVGLVLALVATTTIMSVEDRIKEHAVLQTIGFSGGRVFQFVMTESILLSIAGGIIGVAAAMLMLELTHLSVGAVAVTIAFTPSLRLAAFGVLVSAVAGVLAGVAPAIHAARTEIVPALRQP</sequence>
<comment type="subcellular location">
    <subcellularLocation>
        <location evidence="1">Cell inner membrane</location>
        <topology evidence="1">Multi-pass membrane protein</topology>
    </subcellularLocation>
</comment>
<keyword evidence="15" id="KW-1185">Reference proteome</keyword>
<name>A0ABP0SSW4_9DINO</name>
<keyword evidence="5 12" id="KW-0812">Transmembrane</keyword>
<dbReference type="InterPro" id="IPR025857">
    <property type="entry name" value="MacB_PCD"/>
</dbReference>
<dbReference type="GO" id="GO:0005524">
    <property type="term" value="F:ATP binding"/>
    <property type="evidence" value="ECO:0007669"/>
    <property type="project" value="UniProtKB-KW"/>
</dbReference>
<evidence type="ECO:0000256" key="12">
    <source>
        <dbReference type="SAM" id="Phobius"/>
    </source>
</evidence>
<proteinExistence type="inferred from homology"/>
<keyword evidence="8 12" id="KW-1133">Transmembrane helix</keyword>
<dbReference type="Gene3D" id="2.40.30.170">
    <property type="match status" value="1"/>
</dbReference>
<organism evidence="14 15">
    <name type="scientific">Durusdinium trenchii</name>
    <dbReference type="NCBI Taxonomy" id="1381693"/>
    <lineage>
        <taxon>Eukaryota</taxon>
        <taxon>Sar</taxon>
        <taxon>Alveolata</taxon>
        <taxon>Dinophyceae</taxon>
        <taxon>Suessiales</taxon>
        <taxon>Symbiodiniaceae</taxon>
        <taxon>Durusdinium</taxon>
    </lineage>
</organism>
<comment type="similarity">
    <text evidence="10">Belongs to the ABC transporter superfamily. Macrolide exporter (TC 3.A.1.122) family.</text>
</comment>
<dbReference type="Proteomes" id="UP001642464">
    <property type="component" value="Unassembled WGS sequence"/>
</dbReference>
<dbReference type="InterPro" id="IPR003593">
    <property type="entry name" value="AAA+_ATPase"/>
</dbReference>
<evidence type="ECO:0000313" key="15">
    <source>
        <dbReference type="Proteomes" id="UP001642464"/>
    </source>
</evidence>
<keyword evidence="9 12" id="KW-0472">Membrane</keyword>
<accession>A0ABP0SSW4</accession>
<evidence type="ECO:0000313" key="14">
    <source>
        <dbReference type="EMBL" id="CAK9115491.1"/>
    </source>
</evidence>
<feature type="transmembrane region" description="Helical" evidence="12">
    <location>
        <begin position="745"/>
        <end position="772"/>
    </location>
</feature>
<evidence type="ECO:0000259" key="13">
    <source>
        <dbReference type="PROSITE" id="PS50893"/>
    </source>
</evidence>
<dbReference type="EMBL" id="CAXAMM010044646">
    <property type="protein sequence ID" value="CAK9115491.1"/>
    <property type="molecule type" value="Genomic_DNA"/>
</dbReference>
<evidence type="ECO:0000256" key="11">
    <source>
        <dbReference type="SAM" id="Coils"/>
    </source>
</evidence>
<keyword evidence="2" id="KW-0813">Transport</keyword>
<protein>
    <submittedName>
        <fullName evidence="14">ABC transporter ATP-binding protein YtrE</fullName>
    </submittedName>
</protein>
<feature type="transmembrane region" description="Helical" evidence="12">
    <location>
        <begin position="704"/>
        <end position="725"/>
    </location>
</feature>
<evidence type="ECO:0000256" key="2">
    <source>
        <dbReference type="ARBA" id="ARBA00022448"/>
    </source>
</evidence>
<evidence type="ECO:0000256" key="7">
    <source>
        <dbReference type="ARBA" id="ARBA00022840"/>
    </source>
</evidence>
<feature type="domain" description="ABC transporter" evidence="13">
    <location>
        <begin position="265"/>
        <end position="504"/>
    </location>
</feature>
<dbReference type="Gene3D" id="2.40.420.20">
    <property type="match status" value="1"/>
</dbReference>
<dbReference type="Gene3D" id="3.40.50.300">
    <property type="entry name" value="P-loop containing nucleotide triphosphate hydrolases"/>
    <property type="match status" value="1"/>
</dbReference>
<dbReference type="InterPro" id="IPR015854">
    <property type="entry name" value="ABC_transpr_LolD-like"/>
</dbReference>
<dbReference type="InterPro" id="IPR003439">
    <property type="entry name" value="ABC_transporter-like_ATP-bd"/>
</dbReference>
<reference evidence="14 15" key="1">
    <citation type="submission" date="2024-02" db="EMBL/GenBank/DDBJ databases">
        <authorList>
            <person name="Chen Y."/>
            <person name="Shah S."/>
            <person name="Dougan E. K."/>
            <person name="Thang M."/>
            <person name="Chan C."/>
        </authorList>
    </citation>
    <scope>NUCLEOTIDE SEQUENCE [LARGE SCALE GENOMIC DNA]</scope>
</reference>
<feature type="non-terminal residue" evidence="14">
    <location>
        <position position="1"/>
    </location>
</feature>
<dbReference type="Gene3D" id="1.10.287.470">
    <property type="entry name" value="Helix hairpin bin"/>
    <property type="match status" value="1"/>
</dbReference>
<evidence type="ECO:0000256" key="4">
    <source>
        <dbReference type="ARBA" id="ARBA00022519"/>
    </source>
</evidence>
<evidence type="ECO:0000256" key="1">
    <source>
        <dbReference type="ARBA" id="ARBA00004429"/>
    </source>
</evidence>
<dbReference type="PROSITE" id="PS50893">
    <property type="entry name" value="ABC_TRANSPORTER_2"/>
    <property type="match status" value="1"/>
</dbReference>
<evidence type="ECO:0000256" key="5">
    <source>
        <dbReference type="ARBA" id="ARBA00022692"/>
    </source>
</evidence>
<gene>
    <name evidence="14" type="ORF">SCF082_LOCUS53449</name>
</gene>
<dbReference type="SUPFAM" id="SSF111369">
    <property type="entry name" value="HlyD-like secretion proteins"/>
    <property type="match status" value="1"/>
</dbReference>
<keyword evidence="7 14" id="KW-0067">ATP-binding</keyword>
<feature type="transmembrane region" description="Helical" evidence="12">
    <location>
        <begin position="792"/>
        <end position="818"/>
    </location>
</feature>
<evidence type="ECO:0000256" key="6">
    <source>
        <dbReference type="ARBA" id="ARBA00022741"/>
    </source>
</evidence>
<dbReference type="SMART" id="SM00382">
    <property type="entry name" value="AAA"/>
    <property type="match status" value="1"/>
</dbReference>
<keyword evidence="3" id="KW-1003">Cell membrane</keyword>